<dbReference type="GeneID" id="64634170"/>
<dbReference type="RefSeq" id="XP_041193035.1">
    <property type="nucleotide sequence ID" value="XM_041340154.1"/>
</dbReference>
<gene>
    <name evidence="1" type="ORF">BJ212DRAFT_1480808</name>
</gene>
<reference evidence="1" key="1">
    <citation type="journal article" date="2020" name="New Phytol.">
        <title>Comparative genomics reveals dynamic genome evolution in host specialist ectomycorrhizal fungi.</title>
        <authorList>
            <person name="Lofgren L.A."/>
            <person name="Nguyen N.H."/>
            <person name="Vilgalys R."/>
            <person name="Ruytinx J."/>
            <person name="Liao H.L."/>
            <person name="Branco S."/>
            <person name="Kuo A."/>
            <person name="LaButti K."/>
            <person name="Lipzen A."/>
            <person name="Andreopoulos W."/>
            <person name="Pangilinan J."/>
            <person name="Riley R."/>
            <person name="Hundley H."/>
            <person name="Na H."/>
            <person name="Barry K."/>
            <person name="Grigoriev I.V."/>
            <person name="Stajich J.E."/>
            <person name="Kennedy P.G."/>
        </authorList>
    </citation>
    <scope>NUCLEOTIDE SEQUENCE</scope>
    <source>
        <strain evidence="1">MN1</strain>
    </source>
</reference>
<keyword evidence="2" id="KW-1185">Reference proteome</keyword>
<proteinExistence type="predicted"/>
<accession>A0A9P7EAU4</accession>
<dbReference type="EMBL" id="JABBWG010000016">
    <property type="protein sequence ID" value="KAG1816362.1"/>
    <property type="molecule type" value="Genomic_DNA"/>
</dbReference>
<evidence type="ECO:0000313" key="2">
    <source>
        <dbReference type="Proteomes" id="UP000807769"/>
    </source>
</evidence>
<organism evidence="1 2">
    <name type="scientific">Suillus subaureus</name>
    <dbReference type="NCBI Taxonomy" id="48587"/>
    <lineage>
        <taxon>Eukaryota</taxon>
        <taxon>Fungi</taxon>
        <taxon>Dikarya</taxon>
        <taxon>Basidiomycota</taxon>
        <taxon>Agaricomycotina</taxon>
        <taxon>Agaricomycetes</taxon>
        <taxon>Agaricomycetidae</taxon>
        <taxon>Boletales</taxon>
        <taxon>Suillineae</taxon>
        <taxon>Suillaceae</taxon>
        <taxon>Suillus</taxon>
    </lineage>
</organism>
<dbReference type="OrthoDB" id="2665487at2759"/>
<sequence>MASMMMQFIISDEKNDPHKWLQLMLELTSSLLPGTDVYKLYNHILSTCANPKRAYLHLSVIASLTDPLPILQISTLLGPWFGMDVQTTLIQLWSVLNIPTDNTLPMNIYHLSICNYVSNPLNCSLPQVCNIASPHSLLAHLSFHLMSEIRESSALLDAFSELKKQSQAMQPQDPHRLKDSLAFLIQPPEPVSVLIRMLWLQGDHRLDVQSWLETVDGSVWLQTHNGRTWLWTYCRKD</sequence>
<dbReference type="AlphaFoldDB" id="A0A9P7EAU4"/>
<comment type="caution">
    <text evidence="1">The sequence shown here is derived from an EMBL/GenBank/DDBJ whole genome shotgun (WGS) entry which is preliminary data.</text>
</comment>
<dbReference type="Proteomes" id="UP000807769">
    <property type="component" value="Unassembled WGS sequence"/>
</dbReference>
<evidence type="ECO:0000313" key="1">
    <source>
        <dbReference type="EMBL" id="KAG1816362.1"/>
    </source>
</evidence>
<name>A0A9P7EAU4_9AGAM</name>
<protein>
    <submittedName>
        <fullName evidence="1">Uncharacterized protein</fullName>
    </submittedName>
</protein>